<gene>
    <name evidence="17" type="ORF">A1QC_04135</name>
</gene>
<evidence type="ECO:0000256" key="5">
    <source>
        <dbReference type="ARBA" id="ARBA00022475"/>
    </source>
</evidence>
<evidence type="ECO:0000256" key="15">
    <source>
        <dbReference type="SAM" id="Phobius"/>
    </source>
</evidence>
<dbReference type="PRINTS" id="PR00812">
    <property type="entry name" value="BCTERIALGSPF"/>
</dbReference>
<dbReference type="Pfam" id="PF00482">
    <property type="entry name" value="T2SSF"/>
    <property type="match status" value="2"/>
</dbReference>
<dbReference type="InterPro" id="IPR042094">
    <property type="entry name" value="T2SS_GspF_sf"/>
</dbReference>
<dbReference type="GO" id="GO:0046872">
    <property type="term" value="F:metal ion binding"/>
    <property type="evidence" value="ECO:0007669"/>
    <property type="project" value="UniProtKB-KW"/>
</dbReference>
<feature type="transmembrane region" description="Helical" evidence="15">
    <location>
        <begin position="170"/>
        <end position="193"/>
    </location>
</feature>
<dbReference type="eggNOG" id="COG1459">
    <property type="taxonomic scope" value="Bacteria"/>
</dbReference>
<keyword evidence="10" id="KW-0653">Protein transport</keyword>
<feature type="domain" description="Type II secretion system protein GspF" evidence="16">
    <location>
        <begin position="274"/>
        <end position="396"/>
    </location>
</feature>
<organism evidence="17 18">
    <name type="scientific">Vibrio rumoiensis 1S-45</name>
    <dbReference type="NCBI Taxonomy" id="1188252"/>
    <lineage>
        <taxon>Bacteria</taxon>
        <taxon>Pseudomonadati</taxon>
        <taxon>Pseudomonadota</taxon>
        <taxon>Gammaproteobacteria</taxon>
        <taxon>Vibrionales</taxon>
        <taxon>Vibrionaceae</taxon>
        <taxon>Vibrio</taxon>
    </lineage>
</organism>
<keyword evidence="4 14" id="KW-0813">Transport</keyword>
<accession>A0A1E5E5X9</accession>
<evidence type="ECO:0000256" key="4">
    <source>
        <dbReference type="ARBA" id="ARBA00022448"/>
    </source>
</evidence>
<comment type="function">
    <text evidence="1">Component of the type II secretion system inner membrane complex required for the energy-dependent secretion of extracellular factors such as proteases and toxins from the periplasm.</text>
</comment>
<evidence type="ECO:0000256" key="7">
    <source>
        <dbReference type="ARBA" id="ARBA00022692"/>
    </source>
</evidence>
<evidence type="ECO:0000259" key="16">
    <source>
        <dbReference type="Pfam" id="PF00482"/>
    </source>
</evidence>
<dbReference type="EMBL" id="AJYK02000008">
    <property type="protein sequence ID" value="OEF29441.1"/>
    <property type="molecule type" value="Genomic_DNA"/>
</dbReference>
<feature type="domain" description="Type II secretion system protein GspF" evidence="16">
    <location>
        <begin position="72"/>
        <end position="194"/>
    </location>
</feature>
<dbReference type="InterPro" id="IPR018076">
    <property type="entry name" value="T2SS_GspF_dom"/>
</dbReference>
<evidence type="ECO:0000256" key="13">
    <source>
        <dbReference type="ARBA" id="ARBA00030750"/>
    </source>
</evidence>
<evidence type="ECO:0000256" key="9">
    <source>
        <dbReference type="ARBA" id="ARBA00022837"/>
    </source>
</evidence>
<evidence type="ECO:0000256" key="12">
    <source>
        <dbReference type="ARBA" id="ARBA00023136"/>
    </source>
</evidence>
<keyword evidence="11 15" id="KW-1133">Transmembrane helix</keyword>
<keyword evidence="12 15" id="KW-0472">Membrane</keyword>
<name>A0A1E5E5X9_9VIBR</name>
<dbReference type="GO" id="GO:0015628">
    <property type="term" value="P:protein secretion by the type II secretion system"/>
    <property type="evidence" value="ECO:0007669"/>
    <property type="project" value="InterPro"/>
</dbReference>
<dbReference type="FunFam" id="1.20.81.30:FF:000001">
    <property type="entry name" value="Type II secretion system protein F"/>
    <property type="match status" value="2"/>
</dbReference>
<keyword evidence="8" id="KW-0479">Metal-binding</keyword>
<dbReference type="NCBIfam" id="TIGR02120">
    <property type="entry name" value="GspF"/>
    <property type="match status" value="1"/>
</dbReference>
<comment type="similarity">
    <text evidence="3 14">Belongs to the GSP F family.</text>
</comment>
<evidence type="ECO:0000256" key="6">
    <source>
        <dbReference type="ARBA" id="ARBA00022519"/>
    </source>
</evidence>
<comment type="subcellular location">
    <subcellularLocation>
        <location evidence="2 14">Cell inner membrane</location>
        <topology evidence="2 14">Multi-pass membrane protein</topology>
    </subcellularLocation>
</comment>
<dbReference type="AlphaFoldDB" id="A0A1E5E5X9"/>
<evidence type="ECO:0000256" key="1">
    <source>
        <dbReference type="ARBA" id="ARBA00002684"/>
    </source>
</evidence>
<proteinExistence type="inferred from homology"/>
<evidence type="ECO:0000256" key="8">
    <source>
        <dbReference type="ARBA" id="ARBA00022723"/>
    </source>
</evidence>
<feature type="transmembrane region" description="Helical" evidence="15">
    <location>
        <begin position="377"/>
        <end position="398"/>
    </location>
</feature>
<dbReference type="Gene3D" id="1.20.81.30">
    <property type="entry name" value="Type II secretion system (T2SS), domain F"/>
    <property type="match status" value="2"/>
</dbReference>
<evidence type="ECO:0000313" key="18">
    <source>
        <dbReference type="Proteomes" id="UP000094070"/>
    </source>
</evidence>
<dbReference type="OrthoDB" id="9805682at2"/>
<dbReference type="STRING" id="1188252.A1QC_04135"/>
<comment type="caution">
    <text evidence="17">The sequence shown here is derived from an EMBL/GenBank/DDBJ whole genome shotgun (WGS) entry which is preliminary data.</text>
</comment>
<evidence type="ECO:0000256" key="3">
    <source>
        <dbReference type="ARBA" id="ARBA00005745"/>
    </source>
</evidence>
<keyword evidence="9" id="KW-0106">Calcium</keyword>
<keyword evidence="5" id="KW-1003">Cell membrane</keyword>
<feature type="transmembrane region" description="Helical" evidence="15">
    <location>
        <begin position="224"/>
        <end position="243"/>
    </location>
</feature>
<evidence type="ECO:0000256" key="2">
    <source>
        <dbReference type="ARBA" id="ARBA00004429"/>
    </source>
</evidence>
<dbReference type="InterPro" id="IPR011850">
    <property type="entry name" value="T2SS_GspF"/>
</dbReference>
<dbReference type="InterPro" id="IPR003004">
    <property type="entry name" value="GspF/PilC"/>
</dbReference>
<keyword evidence="18" id="KW-1185">Reference proteome</keyword>
<evidence type="ECO:0000256" key="14">
    <source>
        <dbReference type="RuleBase" id="RU003923"/>
    </source>
</evidence>
<dbReference type="PROSITE" id="PS00874">
    <property type="entry name" value="T2SP_F"/>
    <property type="match status" value="1"/>
</dbReference>
<dbReference type="PANTHER" id="PTHR30012">
    <property type="entry name" value="GENERAL SECRETION PATHWAY PROTEIN"/>
    <property type="match status" value="1"/>
</dbReference>
<dbReference type="GO" id="GO:0005886">
    <property type="term" value="C:plasma membrane"/>
    <property type="evidence" value="ECO:0007669"/>
    <property type="project" value="UniProtKB-SubCell"/>
</dbReference>
<protein>
    <recommendedName>
        <fullName evidence="13">General secretion pathway protein F</fullName>
    </recommendedName>
</protein>
<keyword evidence="7 14" id="KW-0812">Transmembrane</keyword>
<evidence type="ECO:0000313" key="17">
    <source>
        <dbReference type="EMBL" id="OEF29441.1"/>
    </source>
</evidence>
<dbReference type="RefSeq" id="WP_017026635.1">
    <property type="nucleotide sequence ID" value="NZ_AJYK02000008.1"/>
</dbReference>
<evidence type="ECO:0000256" key="10">
    <source>
        <dbReference type="ARBA" id="ARBA00022927"/>
    </source>
</evidence>
<evidence type="ECO:0000256" key="11">
    <source>
        <dbReference type="ARBA" id="ARBA00022989"/>
    </source>
</evidence>
<dbReference type="PANTHER" id="PTHR30012:SF0">
    <property type="entry name" value="TYPE II SECRETION SYSTEM PROTEIN F-RELATED"/>
    <property type="match status" value="1"/>
</dbReference>
<sequence length="407" mass="44787">MAAFEYKALDAKGKQKKGILEGDNARQVRQRLKEKGLMPTEVVETKAKTQSSKKGGFSFQRGISTNELALITRQLSTLVQAGMPLEECIRAVAEQSDKPQIRNMLVSIRSRVVEGYTLSDSMAEFPAVFDDLFCAMVAAGEKSGHLDAILDRLADYAENRQKMRSKLQQALIYPTMLTLIAISVVAFLLAAVVPKIVDQFVQMGQGLPLSTQFLLTASNFVQHWGIALLLGIIAFIVALKMALKKPDFRLKWDKRVLALPVIGKVAKGLNTSRFARTLAICSSSAIPLLDGMKVAADVMSNQYFKSQILEASEKVREGTSLRKSLEHTGLFPPMMLHMIASGEQSGELEPMLIRAADNQDRDFESLVNMALGIFEPLLIVAMAGIVLFIVTATLMPILELNNLVTQK</sequence>
<reference evidence="17 18" key="1">
    <citation type="journal article" date="2012" name="Science">
        <title>Ecological populations of bacteria act as socially cohesive units of antibiotic production and resistance.</title>
        <authorList>
            <person name="Cordero O.X."/>
            <person name="Wildschutte H."/>
            <person name="Kirkup B."/>
            <person name="Proehl S."/>
            <person name="Ngo L."/>
            <person name="Hussain F."/>
            <person name="Le Roux F."/>
            <person name="Mincer T."/>
            <person name="Polz M.F."/>
        </authorList>
    </citation>
    <scope>NUCLEOTIDE SEQUENCE [LARGE SCALE GENOMIC DNA]</scope>
    <source>
        <strain evidence="17 18">1S-45</strain>
    </source>
</reference>
<dbReference type="GO" id="GO:0015627">
    <property type="term" value="C:type II protein secretion system complex"/>
    <property type="evidence" value="ECO:0007669"/>
    <property type="project" value="InterPro"/>
</dbReference>
<dbReference type="Proteomes" id="UP000094070">
    <property type="component" value="Unassembled WGS sequence"/>
</dbReference>
<keyword evidence="6" id="KW-0997">Cell inner membrane</keyword>
<dbReference type="InterPro" id="IPR001992">
    <property type="entry name" value="T2SS_GspF/T4SS_PilC_CS"/>
</dbReference>